<sequence length="160" mass="18432">MSTETEGYYFISTNPGENRIEGLKAIMSGCFREGIKLGDGYKMLDRSMFLECLLTSPNGQFIDIDRHTTSDLKPFNFYYGKETNAQHYFSDLKEVLDGAFEHIALCQKFNLNYSIEEVEDLFSQIVTKRNLIPRSCWHLFMADDSISGNELINPMSFFCL</sequence>
<gene>
    <name evidence="1" type="ORF">C4K68_25370</name>
</gene>
<dbReference type="Proteomes" id="UP000238196">
    <property type="component" value="Unassembled WGS sequence"/>
</dbReference>
<dbReference type="AlphaFoldDB" id="A0A2S5KJW7"/>
<proteinExistence type="predicted"/>
<organism evidence="1 2">
    <name type="scientific">Proteobacteria bacterium 228</name>
    <dbReference type="NCBI Taxonomy" id="2083153"/>
    <lineage>
        <taxon>Bacteria</taxon>
        <taxon>Pseudomonadati</taxon>
        <taxon>Pseudomonadota</taxon>
    </lineage>
</organism>
<evidence type="ECO:0000313" key="2">
    <source>
        <dbReference type="Proteomes" id="UP000238196"/>
    </source>
</evidence>
<comment type="caution">
    <text evidence="1">The sequence shown here is derived from an EMBL/GenBank/DDBJ whole genome shotgun (WGS) entry which is preliminary data.</text>
</comment>
<name>A0A2S5KJW7_9PROT</name>
<dbReference type="EMBL" id="PRLP01000143">
    <property type="protein sequence ID" value="PPC74646.1"/>
    <property type="molecule type" value="Genomic_DNA"/>
</dbReference>
<protein>
    <submittedName>
        <fullName evidence="1">Uncharacterized protein</fullName>
    </submittedName>
</protein>
<reference evidence="1 2" key="1">
    <citation type="submission" date="2018-02" db="EMBL/GenBank/DDBJ databases">
        <title>novel marine gammaproteobacteria from coastal saline agro ecosystem.</title>
        <authorList>
            <person name="Krishnan R."/>
            <person name="Ramesh Kumar N."/>
        </authorList>
    </citation>
    <scope>NUCLEOTIDE SEQUENCE [LARGE SCALE GENOMIC DNA]</scope>
    <source>
        <strain evidence="1 2">228</strain>
    </source>
</reference>
<evidence type="ECO:0000313" key="1">
    <source>
        <dbReference type="EMBL" id="PPC74646.1"/>
    </source>
</evidence>
<accession>A0A2S5KJW7</accession>